<evidence type="ECO:0000313" key="3">
    <source>
        <dbReference type="Proteomes" id="UP000837857"/>
    </source>
</evidence>
<evidence type="ECO:0000259" key="1">
    <source>
        <dbReference type="PROSITE" id="PS51707"/>
    </source>
</evidence>
<gene>
    <name evidence="2" type="ORF">IPOD504_LOCUS11765</name>
</gene>
<dbReference type="CDD" id="cd07890">
    <property type="entry name" value="CYTH-like_AC_IV-like"/>
    <property type="match status" value="1"/>
</dbReference>
<keyword evidence="3" id="KW-1185">Reference proteome</keyword>
<dbReference type="InterPro" id="IPR023577">
    <property type="entry name" value="CYTH_domain"/>
</dbReference>
<feature type="non-terminal residue" evidence="2">
    <location>
        <position position="1"/>
    </location>
</feature>
<dbReference type="InterPro" id="IPR008173">
    <property type="entry name" value="Adenylyl_cyclase_CyaB"/>
</dbReference>
<dbReference type="Pfam" id="PF01928">
    <property type="entry name" value="CYTH"/>
    <property type="match status" value="1"/>
</dbReference>
<accession>A0ABN8IRJ5</accession>
<sequence length="128" mass="14655">MRRFPDSSAVLVRYSRDDKGGPKLSDYELLEFPASETDRAKLLDEMLQKCLGVRGRVLKERKFYLVGQTRVHIDTVQGLGSFMELEVVLDNKQTLEEGQKIARDLQSKLGVTDEDLLDCAYMDLLEKK</sequence>
<proteinExistence type="predicted"/>
<dbReference type="PANTHER" id="PTHR21028:SF2">
    <property type="entry name" value="CYTH DOMAIN-CONTAINING PROTEIN"/>
    <property type="match status" value="1"/>
</dbReference>
<evidence type="ECO:0000313" key="2">
    <source>
        <dbReference type="EMBL" id="CAH2062199.1"/>
    </source>
</evidence>
<feature type="domain" description="CYTH" evidence="1">
    <location>
        <begin position="1"/>
        <end position="127"/>
    </location>
</feature>
<dbReference type="EMBL" id="OW152841">
    <property type="protein sequence ID" value="CAH2062199.1"/>
    <property type="molecule type" value="Genomic_DNA"/>
</dbReference>
<organism evidence="2 3">
    <name type="scientific">Iphiclides podalirius</name>
    <name type="common">scarce swallowtail</name>
    <dbReference type="NCBI Taxonomy" id="110791"/>
    <lineage>
        <taxon>Eukaryota</taxon>
        <taxon>Metazoa</taxon>
        <taxon>Ecdysozoa</taxon>
        <taxon>Arthropoda</taxon>
        <taxon>Hexapoda</taxon>
        <taxon>Insecta</taxon>
        <taxon>Pterygota</taxon>
        <taxon>Neoptera</taxon>
        <taxon>Endopterygota</taxon>
        <taxon>Lepidoptera</taxon>
        <taxon>Glossata</taxon>
        <taxon>Ditrysia</taxon>
        <taxon>Papilionoidea</taxon>
        <taxon>Papilionidae</taxon>
        <taxon>Papilioninae</taxon>
        <taxon>Iphiclides</taxon>
    </lineage>
</organism>
<dbReference type="PANTHER" id="PTHR21028">
    <property type="entry name" value="SI:CH211-156B7.4"/>
    <property type="match status" value="1"/>
</dbReference>
<dbReference type="SUPFAM" id="SSF55154">
    <property type="entry name" value="CYTH-like phosphatases"/>
    <property type="match status" value="1"/>
</dbReference>
<reference evidence="2" key="1">
    <citation type="submission" date="2022-03" db="EMBL/GenBank/DDBJ databases">
        <authorList>
            <person name="Martin H S."/>
        </authorList>
    </citation>
    <scope>NUCLEOTIDE SEQUENCE</scope>
</reference>
<dbReference type="Gene3D" id="2.40.320.10">
    <property type="entry name" value="Hypothetical Protein Pfu-838710-001"/>
    <property type="match status" value="1"/>
</dbReference>
<name>A0ABN8IRJ5_9NEOP</name>
<dbReference type="Proteomes" id="UP000837857">
    <property type="component" value="Chromosome 29"/>
</dbReference>
<protein>
    <recommendedName>
        <fullName evidence="1">CYTH domain-containing protein</fullName>
    </recommendedName>
</protein>
<dbReference type="InterPro" id="IPR033469">
    <property type="entry name" value="CYTH-like_dom_sf"/>
</dbReference>
<dbReference type="PROSITE" id="PS51707">
    <property type="entry name" value="CYTH"/>
    <property type="match status" value="1"/>
</dbReference>